<dbReference type="EMBL" id="JGZP01000011">
    <property type="protein sequence ID" value="KFI97830.1"/>
    <property type="molecule type" value="Genomic_DNA"/>
</dbReference>
<protein>
    <submittedName>
        <fullName evidence="2">TPR repeat-containing protein</fullName>
    </submittedName>
</protein>
<accession>A0A087DQN0</accession>
<dbReference type="STRING" id="762211.BSTEL_0641"/>
<name>A0A087DQN0_9BIFI</name>
<proteinExistence type="predicted"/>
<dbReference type="OrthoDB" id="3237356at2"/>
<dbReference type="AlphaFoldDB" id="A0A087DQN0"/>
<dbReference type="Proteomes" id="UP000029004">
    <property type="component" value="Unassembled WGS sequence"/>
</dbReference>
<evidence type="ECO:0000313" key="2">
    <source>
        <dbReference type="EMBL" id="KFI97830.1"/>
    </source>
</evidence>
<comment type="caution">
    <text evidence="2">The sequence shown here is derived from an EMBL/GenBank/DDBJ whole genome shotgun (WGS) entry which is preliminary data.</text>
</comment>
<feature type="region of interest" description="Disordered" evidence="1">
    <location>
        <begin position="42"/>
        <end position="61"/>
    </location>
</feature>
<evidence type="ECO:0000256" key="1">
    <source>
        <dbReference type="SAM" id="MobiDB-lite"/>
    </source>
</evidence>
<sequence length="61" mass="6648">MNAVTRSLILRKHAQGYSATEIAHATRLPLDEVRAVIAAGDGRPRPARTVESIPPPLFDDQ</sequence>
<evidence type="ECO:0000313" key="3">
    <source>
        <dbReference type="Proteomes" id="UP000029004"/>
    </source>
</evidence>
<keyword evidence="3" id="KW-1185">Reference proteome</keyword>
<organism evidence="2 3">
    <name type="scientific">Bifidobacterium stellenboschense</name>
    <dbReference type="NCBI Taxonomy" id="762211"/>
    <lineage>
        <taxon>Bacteria</taxon>
        <taxon>Bacillati</taxon>
        <taxon>Actinomycetota</taxon>
        <taxon>Actinomycetes</taxon>
        <taxon>Bifidobacteriales</taxon>
        <taxon>Bifidobacteriaceae</taxon>
        <taxon>Bifidobacterium</taxon>
    </lineage>
</organism>
<gene>
    <name evidence="2" type="ORF">BSTEL_0641</name>
</gene>
<reference evidence="2 3" key="1">
    <citation type="submission" date="2014-03" db="EMBL/GenBank/DDBJ databases">
        <title>Genomics of Bifidobacteria.</title>
        <authorList>
            <person name="Ventura M."/>
            <person name="Milani C."/>
            <person name="Lugli G.A."/>
        </authorList>
    </citation>
    <scope>NUCLEOTIDE SEQUENCE [LARGE SCALE GENOMIC DNA]</scope>
    <source>
        <strain evidence="2 3">DSM 23968</strain>
    </source>
</reference>
<dbReference type="RefSeq" id="WP_034527621.1">
    <property type="nucleotide sequence ID" value="NZ_JGZP01000011.1"/>
</dbReference>